<dbReference type="InterPro" id="IPR011762">
    <property type="entry name" value="COA_CT_N"/>
</dbReference>
<gene>
    <name evidence="4" type="ORF">D0Z08_18400</name>
</gene>
<dbReference type="Proteomes" id="UP000283644">
    <property type="component" value="Unassembled WGS sequence"/>
</dbReference>
<feature type="domain" description="CoA carboxyltransferase N-terminal" evidence="2">
    <location>
        <begin position="9"/>
        <end position="264"/>
    </location>
</feature>
<evidence type="ECO:0000259" key="3">
    <source>
        <dbReference type="PROSITE" id="PS50989"/>
    </source>
</evidence>
<dbReference type="InterPro" id="IPR011763">
    <property type="entry name" value="COA_CT_C"/>
</dbReference>
<evidence type="ECO:0000259" key="2">
    <source>
        <dbReference type="PROSITE" id="PS50980"/>
    </source>
</evidence>
<comment type="caution">
    <text evidence="4">The sequence shown here is derived from an EMBL/GenBank/DDBJ whole genome shotgun (WGS) entry which is preliminary data.</text>
</comment>
<dbReference type="PROSITE" id="PS50989">
    <property type="entry name" value="COA_CT_CTER"/>
    <property type="match status" value="1"/>
</dbReference>
<name>A0A417XZF5_9ACTN</name>
<protein>
    <recommendedName>
        <fullName evidence="6">CoA carboxyltransferase C-terminal domain-containing protein</fullName>
    </recommendedName>
</protein>
<dbReference type="PROSITE" id="PS50980">
    <property type="entry name" value="COA_CT_NTER"/>
    <property type="match status" value="1"/>
</dbReference>
<evidence type="ECO:0000313" key="4">
    <source>
        <dbReference type="EMBL" id="RHW25741.1"/>
    </source>
</evidence>
<keyword evidence="5" id="KW-1185">Reference proteome</keyword>
<dbReference type="PANTHER" id="PTHR43842">
    <property type="entry name" value="PROPIONYL-COA CARBOXYLASE BETA CHAIN"/>
    <property type="match status" value="1"/>
</dbReference>
<accession>A0A417XZF5</accession>
<organism evidence="4 5">
    <name type="scientific">Nocardioides immobilis</name>
    <dbReference type="NCBI Taxonomy" id="2049295"/>
    <lineage>
        <taxon>Bacteria</taxon>
        <taxon>Bacillati</taxon>
        <taxon>Actinomycetota</taxon>
        <taxon>Actinomycetes</taxon>
        <taxon>Propionibacteriales</taxon>
        <taxon>Nocardioidaceae</taxon>
        <taxon>Nocardioides</taxon>
    </lineage>
</organism>
<dbReference type="Pfam" id="PF01039">
    <property type="entry name" value="Carboxyl_trans"/>
    <property type="match status" value="1"/>
</dbReference>
<proteinExistence type="predicted"/>
<dbReference type="SUPFAM" id="SSF52096">
    <property type="entry name" value="ClpP/crotonase"/>
    <property type="match status" value="2"/>
</dbReference>
<feature type="domain" description="CoA carboxyltransferase C-terminal" evidence="3">
    <location>
        <begin position="268"/>
        <end position="370"/>
    </location>
</feature>
<dbReference type="OrthoDB" id="3804677at2"/>
<dbReference type="PANTHER" id="PTHR43842:SF2">
    <property type="entry name" value="PROPIONYL-COA CARBOXYLASE BETA CHAIN, MITOCHONDRIAL"/>
    <property type="match status" value="1"/>
</dbReference>
<evidence type="ECO:0000256" key="1">
    <source>
        <dbReference type="SAM" id="MobiDB-lite"/>
    </source>
</evidence>
<dbReference type="EMBL" id="QXGH01000022">
    <property type="protein sequence ID" value="RHW25741.1"/>
    <property type="molecule type" value="Genomic_DNA"/>
</dbReference>
<dbReference type="InterPro" id="IPR051047">
    <property type="entry name" value="AccD/PCCB"/>
</dbReference>
<dbReference type="Gene3D" id="3.90.226.10">
    <property type="entry name" value="2-enoyl-CoA Hydratase, Chain A, domain 1"/>
    <property type="match status" value="2"/>
</dbReference>
<dbReference type="AlphaFoldDB" id="A0A417XZF5"/>
<evidence type="ECO:0000313" key="5">
    <source>
        <dbReference type="Proteomes" id="UP000283644"/>
    </source>
</evidence>
<dbReference type="InterPro" id="IPR029045">
    <property type="entry name" value="ClpP/crotonase-like_dom_sf"/>
</dbReference>
<dbReference type="GO" id="GO:0004658">
    <property type="term" value="F:propionyl-CoA carboxylase activity"/>
    <property type="evidence" value="ECO:0007669"/>
    <property type="project" value="TreeGrafter"/>
</dbReference>
<sequence>MGMNGPMITSPGDPPRYEVDQRALLDEARPEAVARQHSRGKRTARERIAMLTDTGTFTELGALARPEPGPDGATVPGDGVVTGTALIDGRPAVVIATDFMAAGGSNGLLGNAKQKRCLELAATRGIPVVMLLDGGGHRIHEGLDARDFAGGFDIQEMTTRLSGWVPMVAALLGPGYGQPTLAAALCDYVVAVLGIATAGMAPPALVRAATGEEADVEALFSADAQAGFGTVDLAVDDEEEALVALRIYLATVPPHADAPLPTDPGQHAAQAAARALETVVPSDLRLGYDMHDVVAGLVDEDSEVELKSGYARNLITTLATIGGHPIGIVANQPLVLAGALDAGAASKAAHLVSLCDAFGLPVLVLMTSPGSRSAPTRSARDSPAPARDCRSRSAQPPSRRSPSWSARGTAAAT</sequence>
<evidence type="ECO:0008006" key="6">
    <source>
        <dbReference type="Google" id="ProtNLM"/>
    </source>
</evidence>
<reference evidence="4 5" key="1">
    <citation type="submission" date="2018-09" db="EMBL/GenBank/DDBJ databases">
        <title>Genome sequencing of Nocardioides immobilis CCTCC AB 2017083 for comparison to Nocardioides silvaticus.</title>
        <authorList>
            <person name="Li C."/>
            <person name="Wang G."/>
        </authorList>
    </citation>
    <scope>NUCLEOTIDE SEQUENCE [LARGE SCALE GENOMIC DNA]</scope>
    <source>
        <strain evidence="4 5">CCTCC AB 2017083</strain>
    </source>
</reference>
<dbReference type="InterPro" id="IPR034733">
    <property type="entry name" value="AcCoA_carboxyl_beta"/>
</dbReference>
<feature type="compositionally biased region" description="Low complexity" evidence="1">
    <location>
        <begin position="392"/>
        <end position="407"/>
    </location>
</feature>
<feature type="region of interest" description="Disordered" evidence="1">
    <location>
        <begin position="369"/>
        <end position="413"/>
    </location>
</feature>